<keyword evidence="13 17" id="KW-0238">DNA-binding</keyword>
<feature type="DNA-binding region" description="Homeobox" evidence="17">
    <location>
        <begin position="737"/>
        <end position="786"/>
    </location>
</feature>
<keyword evidence="8" id="KW-0863">Zinc-finger</keyword>
<keyword evidence="6" id="KW-0479">Metal-binding</keyword>
<evidence type="ECO:0000256" key="16">
    <source>
        <dbReference type="ARBA" id="ARBA00023242"/>
    </source>
</evidence>
<dbReference type="SUPFAM" id="SSF57667">
    <property type="entry name" value="beta-beta-alpha zinc fingers"/>
    <property type="match status" value="2"/>
</dbReference>
<keyword evidence="7" id="KW-0677">Repeat</keyword>
<keyword evidence="3" id="KW-0678">Repressor</keyword>
<dbReference type="SMART" id="SM00355">
    <property type="entry name" value="ZnF_C2H2"/>
    <property type="match status" value="2"/>
</dbReference>
<feature type="compositionally biased region" description="Acidic residues" evidence="19">
    <location>
        <begin position="19"/>
        <end position="31"/>
    </location>
</feature>
<keyword evidence="5" id="KW-0597">Phosphoprotein</keyword>
<dbReference type="FunFam" id="1.10.10.60:FF:000062">
    <property type="entry name" value="zinc fingers and homeoboxes protein 3"/>
    <property type="match status" value="1"/>
</dbReference>
<dbReference type="Proteomes" id="UP000472264">
    <property type="component" value="Chromosome 11"/>
</dbReference>
<keyword evidence="4" id="KW-1017">Isopeptide bond</keyword>
<dbReference type="RefSeq" id="XP_029369217.1">
    <property type="nucleotide sequence ID" value="XM_029513357.1"/>
</dbReference>
<dbReference type="InterPro" id="IPR036236">
    <property type="entry name" value="Znf_C2H2_sf"/>
</dbReference>
<dbReference type="GO" id="GO:0030154">
    <property type="term" value="P:cell differentiation"/>
    <property type="evidence" value="ECO:0007669"/>
    <property type="project" value="UniProtKB-KW"/>
</dbReference>
<evidence type="ECO:0000256" key="17">
    <source>
        <dbReference type="PROSITE-ProRule" id="PRU00108"/>
    </source>
</evidence>
<evidence type="ECO:0000256" key="2">
    <source>
        <dbReference type="ARBA" id="ARBA00007440"/>
    </source>
</evidence>
<gene>
    <name evidence="21" type="primary">LOC115050522</name>
</gene>
<keyword evidence="16 17" id="KW-0539">Nucleus</keyword>
<keyword evidence="10" id="KW-0862">Zinc</keyword>
<keyword evidence="9" id="KW-0221">Differentiation</keyword>
<accession>A0A665U590</accession>
<dbReference type="SMART" id="SM00389">
    <property type="entry name" value="HOX"/>
    <property type="match status" value="3"/>
</dbReference>
<dbReference type="SUPFAM" id="SSF46689">
    <property type="entry name" value="Homeodomain-like"/>
    <property type="match status" value="3"/>
</dbReference>
<evidence type="ECO:0000313" key="22">
    <source>
        <dbReference type="Proteomes" id="UP000472264"/>
    </source>
</evidence>
<evidence type="ECO:0000256" key="13">
    <source>
        <dbReference type="ARBA" id="ARBA00023125"/>
    </source>
</evidence>
<evidence type="ECO:0000256" key="5">
    <source>
        <dbReference type="ARBA" id="ARBA00022553"/>
    </source>
</evidence>
<evidence type="ECO:0000256" key="19">
    <source>
        <dbReference type="SAM" id="MobiDB-lite"/>
    </source>
</evidence>
<dbReference type="PANTHER" id="PTHR15467">
    <property type="entry name" value="ZINC-FINGERS AND HOMEOBOXES RELATED"/>
    <property type="match status" value="1"/>
</dbReference>
<dbReference type="GO" id="GO:0000981">
    <property type="term" value="F:DNA-binding transcription factor activity, RNA polymerase II-specific"/>
    <property type="evidence" value="ECO:0007669"/>
    <property type="project" value="TreeGrafter"/>
</dbReference>
<dbReference type="Pfam" id="PF18387">
    <property type="entry name" value="zf_C2H2_ZHX"/>
    <property type="match status" value="1"/>
</dbReference>
<comment type="subcellular location">
    <subcellularLocation>
        <location evidence="1 17 18">Nucleus</location>
    </subcellularLocation>
</comment>
<dbReference type="OrthoDB" id="6159439at2759"/>
<feature type="region of interest" description="Disordered" evidence="19">
    <location>
        <begin position="1"/>
        <end position="122"/>
    </location>
</feature>
<dbReference type="FunFam" id="3.30.160.60:FF:000296">
    <property type="entry name" value="Zinc fingers and homeoboxes protein 1"/>
    <property type="match status" value="1"/>
</dbReference>
<dbReference type="GeneID" id="115050522"/>
<evidence type="ECO:0000256" key="1">
    <source>
        <dbReference type="ARBA" id="ARBA00004123"/>
    </source>
</evidence>
<name>A0A665U590_ECHNA</name>
<dbReference type="Ensembl" id="ENSENLT00000015088.1">
    <property type="protein sequence ID" value="ENSENLP00000014500.1"/>
    <property type="gene ID" value="ENSENLG00000006827.1"/>
</dbReference>
<proteinExistence type="inferred from homology"/>
<dbReference type="PROSITE" id="PS50071">
    <property type="entry name" value="HOMEOBOX_2"/>
    <property type="match status" value="2"/>
</dbReference>
<dbReference type="GO" id="GO:0005634">
    <property type="term" value="C:nucleus"/>
    <property type="evidence" value="ECO:0007669"/>
    <property type="project" value="UniProtKB-SubCell"/>
</dbReference>
<feature type="DNA-binding region" description="Homeobox" evidence="17">
    <location>
        <begin position="317"/>
        <end position="359"/>
    </location>
</feature>
<organism evidence="21 22">
    <name type="scientific">Echeneis naucrates</name>
    <name type="common">Live sharksucker</name>
    <dbReference type="NCBI Taxonomy" id="173247"/>
    <lineage>
        <taxon>Eukaryota</taxon>
        <taxon>Metazoa</taxon>
        <taxon>Chordata</taxon>
        <taxon>Craniata</taxon>
        <taxon>Vertebrata</taxon>
        <taxon>Euteleostomi</taxon>
        <taxon>Actinopterygii</taxon>
        <taxon>Neopterygii</taxon>
        <taxon>Teleostei</taxon>
        <taxon>Neoteleostei</taxon>
        <taxon>Acanthomorphata</taxon>
        <taxon>Carangaria</taxon>
        <taxon>Carangiformes</taxon>
        <taxon>Echeneidae</taxon>
        <taxon>Echeneis</taxon>
    </lineage>
</organism>
<reference evidence="21" key="3">
    <citation type="submission" date="2025-09" db="UniProtKB">
        <authorList>
            <consortium name="Ensembl"/>
        </authorList>
    </citation>
    <scope>IDENTIFICATION</scope>
</reference>
<evidence type="ECO:0000256" key="3">
    <source>
        <dbReference type="ARBA" id="ARBA00022491"/>
    </source>
</evidence>
<feature type="domain" description="Homeobox" evidence="20">
    <location>
        <begin position="315"/>
        <end position="358"/>
    </location>
</feature>
<protein>
    <submittedName>
        <fullName evidence="21">Zinc fingers and homeoboxes protein 2-like</fullName>
    </submittedName>
</protein>
<feature type="region of interest" description="Disordered" evidence="19">
    <location>
        <begin position="592"/>
        <end position="618"/>
    </location>
</feature>
<dbReference type="InterPro" id="IPR041057">
    <property type="entry name" value="ZHX_Znf_C2H2"/>
</dbReference>
<feature type="region of interest" description="Disordered" evidence="19">
    <location>
        <begin position="469"/>
        <end position="491"/>
    </location>
</feature>
<evidence type="ECO:0000256" key="6">
    <source>
        <dbReference type="ARBA" id="ARBA00022723"/>
    </source>
</evidence>
<dbReference type="InterPro" id="IPR001356">
    <property type="entry name" value="HD"/>
</dbReference>
<evidence type="ECO:0000256" key="15">
    <source>
        <dbReference type="ARBA" id="ARBA00023163"/>
    </source>
</evidence>
<sequence length="1046" mass="114592">MSSRRKSSNPCMVRVVNDLPEEQDEPEEVMDMEMLAANDATEKESSESTEISQASQQKKPENPDQQMFPKAVENQNPEPSEQEEQSGNEDQPPVIEDVEAREKKDRPGAESDPASQKKQPRGYECKYCPFSTQNLNDFKEHVDSSHPNVILNPLYLCAVCNFNTKKFDSLTEHNDSQHPGETNFKFKRIKKNGQTILEQTIESKDNSADCEVMDEPAESSSSSAFPPCISTTVKTPDSIQPLYPGSDLKSLMQKDQITAVNINGTVIIPEPTILQGLSHVTPMLQRPPNFNSVPKIAVPLNTTKYNPSLDDNLTLITSFNKFPYPTHAELSWLTAASKHPEEQIKVWFTTQRLKQGITWSPEEVEEARKKMFNGSIPPAHHMFTVLPTSSISQPSAKVSQQPVVHTTVEHPGYVRTTVSNGLSVVPTTNAPTGVAVGSSHSLKRTLPAHLTTVFGPESKRPVMAVAPHSGDAKDKGLMAPPPPPPPQKERLPMAPPPVPMEMKRPVAVPLVTTEMKRSSTAVPLMPPPSTPSSPSLSSKGKILSTLGSPKTKPVVSLPSIVFPESLTRPMIAPPPIFAPPFKNSLLIPRGLPTTSKEKHPTLPTADLKLPNSPPLVTPQLRRPTIIQSIRAPAKASAQIPGFSLDGKKLKEQQGVELKASYPRGDKVLAPMADSHSNGTTRLDVKWPQNQTPPAHNNGVMHLDGGDATAAQKSDFQQKSSVLTQFPLLERMKGKTAEQLKILEENFLRNSFPTHSDVDNLSATTRLSQQEIDSWFVERRALRDNLEQALLNSMGTKRSGVGVVADKRLQQQQQQHQTLQLNGIHKPSSGVGHLKSPPPSTHIIAPGPIAPSVPNPNSCSVPPDSRSLALLKDDFAQTRWPSPEEFSQLEGRTGLARADLACWFNDSRLQSGGMELTELFHNNGVNGGQGPPSCSPENAPSSIIQRSQEGAVTNNSNSKVLEVELGWLMEQRSNNFSSQQLHERFSGRLRQQNVAELKNGGQNGGVVAGGRDVFGSWLDDGRSRRGRELLLDRDRKMAEDTSGRLTG</sequence>
<keyword evidence="12" id="KW-0805">Transcription regulation</keyword>
<reference evidence="21" key="1">
    <citation type="submission" date="2021-04" db="EMBL/GenBank/DDBJ databases">
        <authorList>
            <consortium name="Wellcome Sanger Institute Data Sharing"/>
        </authorList>
    </citation>
    <scope>NUCLEOTIDE SEQUENCE [LARGE SCALE GENOMIC DNA]</scope>
</reference>
<comment type="similarity">
    <text evidence="2">Belongs to the ZHX family.</text>
</comment>
<dbReference type="AlphaFoldDB" id="A0A665U590"/>
<dbReference type="InParanoid" id="A0A665U590"/>
<evidence type="ECO:0000256" key="11">
    <source>
        <dbReference type="ARBA" id="ARBA00022843"/>
    </source>
</evidence>
<evidence type="ECO:0000256" key="7">
    <source>
        <dbReference type="ARBA" id="ARBA00022737"/>
    </source>
</evidence>
<feature type="compositionally biased region" description="Basic and acidic residues" evidence="19">
    <location>
        <begin position="98"/>
        <end position="109"/>
    </location>
</feature>
<dbReference type="Pfam" id="PF00046">
    <property type="entry name" value="Homeodomain"/>
    <property type="match status" value="1"/>
</dbReference>
<dbReference type="CDD" id="cd00086">
    <property type="entry name" value="homeodomain"/>
    <property type="match status" value="2"/>
</dbReference>
<dbReference type="RefSeq" id="XP_029369216.1">
    <property type="nucleotide sequence ID" value="XM_029513356.1"/>
</dbReference>
<keyword evidence="15" id="KW-0804">Transcription</keyword>
<evidence type="ECO:0000256" key="18">
    <source>
        <dbReference type="RuleBase" id="RU000682"/>
    </source>
</evidence>
<dbReference type="GO" id="GO:0008270">
    <property type="term" value="F:zinc ion binding"/>
    <property type="evidence" value="ECO:0007669"/>
    <property type="project" value="UniProtKB-KW"/>
</dbReference>
<evidence type="ECO:0000256" key="14">
    <source>
        <dbReference type="ARBA" id="ARBA00023155"/>
    </source>
</evidence>
<evidence type="ECO:0000256" key="12">
    <source>
        <dbReference type="ARBA" id="ARBA00023015"/>
    </source>
</evidence>
<keyword evidence="22" id="KW-1185">Reference proteome</keyword>
<dbReference type="Gene3D" id="3.30.160.60">
    <property type="entry name" value="Classic Zinc Finger"/>
    <property type="match status" value="1"/>
</dbReference>
<evidence type="ECO:0000259" key="20">
    <source>
        <dbReference type="PROSITE" id="PS50071"/>
    </source>
</evidence>
<keyword evidence="14 17" id="KW-0371">Homeobox</keyword>
<dbReference type="PANTHER" id="PTHR15467:SF5">
    <property type="entry name" value="ZINC FINGERS AND HOMEOBOXES PROTEIN 2"/>
    <property type="match status" value="1"/>
</dbReference>
<dbReference type="Gene3D" id="1.10.10.60">
    <property type="entry name" value="Homeodomain-like"/>
    <property type="match status" value="3"/>
</dbReference>
<dbReference type="InterPro" id="IPR013087">
    <property type="entry name" value="Znf_C2H2_type"/>
</dbReference>
<evidence type="ECO:0000256" key="8">
    <source>
        <dbReference type="ARBA" id="ARBA00022771"/>
    </source>
</evidence>
<dbReference type="GO" id="GO:0003677">
    <property type="term" value="F:DNA binding"/>
    <property type="evidence" value="ECO:0007669"/>
    <property type="project" value="UniProtKB-UniRule"/>
</dbReference>
<keyword evidence="11" id="KW-0832">Ubl conjugation</keyword>
<evidence type="ECO:0000256" key="9">
    <source>
        <dbReference type="ARBA" id="ARBA00022782"/>
    </source>
</evidence>
<reference evidence="21" key="2">
    <citation type="submission" date="2025-08" db="UniProtKB">
        <authorList>
            <consortium name="Ensembl"/>
        </authorList>
    </citation>
    <scope>IDENTIFICATION</scope>
</reference>
<feature type="domain" description="Homeobox" evidence="20">
    <location>
        <begin position="735"/>
        <end position="785"/>
    </location>
</feature>
<dbReference type="RefSeq" id="XP_029369219.1">
    <property type="nucleotide sequence ID" value="XM_029513359.1"/>
</dbReference>
<evidence type="ECO:0000256" key="10">
    <source>
        <dbReference type="ARBA" id="ARBA00022833"/>
    </source>
</evidence>
<dbReference type="InterPro" id="IPR009057">
    <property type="entry name" value="Homeodomain-like_sf"/>
</dbReference>
<evidence type="ECO:0000256" key="4">
    <source>
        <dbReference type="ARBA" id="ARBA00022499"/>
    </source>
</evidence>
<dbReference type="OMA" id="NEVDHIA"/>
<feature type="region of interest" description="Disordered" evidence="19">
    <location>
        <begin position="519"/>
        <end position="541"/>
    </location>
</feature>
<evidence type="ECO:0000313" key="21">
    <source>
        <dbReference type="Ensembl" id="ENSENLP00000014500.1"/>
    </source>
</evidence>